<feature type="domain" description="Response regulatory" evidence="3">
    <location>
        <begin position="8"/>
        <end position="122"/>
    </location>
</feature>
<feature type="modified residue" description="4-aspartylphosphate" evidence="2">
    <location>
        <position position="57"/>
    </location>
</feature>
<protein>
    <submittedName>
        <fullName evidence="4">Response regulator</fullName>
    </submittedName>
</protein>
<name>A0A418X0Q9_9BURK</name>
<dbReference type="InterPro" id="IPR050595">
    <property type="entry name" value="Bact_response_regulator"/>
</dbReference>
<dbReference type="InterPro" id="IPR011006">
    <property type="entry name" value="CheY-like_superfamily"/>
</dbReference>
<organism evidence="4 5">
    <name type="scientific">Noviherbaspirillum cavernae</name>
    <dbReference type="NCBI Taxonomy" id="2320862"/>
    <lineage>
        <taxon>Bacteria</taxon>
        <taxon>Pseudomonadati</taxon>
        <taxon>Pseudomonadota</taxon>
        <taxon>Betaproteobacteria</taxon>
        <taxon>Burkholderiales</taxon>
        <taxon>Oxalobacteraceae</taxon>
        <taxon>Noviherbaspirillum</taxon>
    </lineage>
</organism>
<dbReference type="InterPro" id="IPR001789">
    <property type="entry name" value="Sig_transdc_resp-reg_receiver"/>
</dbReference>
<dbReference type="GO" id="GO:0000160">
    <property type="term" value="P:phosphorelay signal transduction system"/>
    <property type="evidence" value="ECO:0007669"/>
    <property type="project" value="InterPro"/>
</dbReference>
<keyword evidence="5" id="KW-1185">Reference proteome</keyword>
<reference evidence="4 5" key="1">
    <citation type="submission" date="2018-09" db="EMBL/GenBank/DDBJ databases">
        <authorList>
            <person name="Zhu H."/>
        </authorList>
    </citation>
    <scope>NUCLEOTIDE SEQUENCE [LARGE SCALE GENOMIC DNA]</scope>
    <source>
        <strain evidence="4 5">K2R10-39</strain>
    </source>
</reference>
<dbReference type="PROSITE" id="PS50110">
    <property type="entry name" value="RESPONSE_REGULATORY"/>
    <property type="match status" value="1"/>
</dbReference>
<comment type="caution">
    <text evidence="4">The sequence shown here is derived from an EMBL/GenBank/DDBJ whole genome shotgun (WGS) entry which is preliminary data.</text>
</comment>
<keyword evidence="1 2" id="KW-0597">Phosphoprotein</keyword>
<evidence type="ECO:0000256" key="2">
    <source>
        <dbReference type="PROSITE-ProRule" id="PRU00169"/>
    </source>
</evidence>
<dbReference type="PANTHER" id="PTHR44591">
    <property type="entry name" value="STRESS RESPONSE REGULATOR PROTEIN 1"/>
    <property type="match status" value="1"/>
</dbReference>
<accession>A0A418X0Q9</accession>
<proteinExistence type="predicted"/>
<dbReference type="SUPFAM" id="SSF52172">
    <property type="entry name" value="CheY-like"/>
    <property type="match status" value="1"/>
</dbReference>
<dbReference type="PANTHER" id="PTHR44591:SF25">
    <property type="entry name" value="CHEMOTAXIS TWO-COMPONENT RESPONSE REGULATOR"/>
    <property type="match status" value="1"/>
</dbReference>
<sequence length="128" mass="14128">MTSIRSTVIAVVDDEVSVRKALLRLVRAAGRDARMFATAREFLDTLPYCSYDCVVLDLHMPGMSGFDVLRDPAFVGVHIPTVIISADDDSDIREECIDAGVSDFLCKPFGDQELLDAIDTAMRKTFPL</sequence>
<evidence type="ECO:0000313" key="4">
    <source>
        <dbReference type="EMBL" id="RJG06074.1"/>
    </source>
</evidence>
<dbReference type="Gene3D" id="3.40.50.2300">
    <property type="match status" value="1"/>
</dbReference>
<evidence type="ECO:0000256" key="1">
    <source>
        <dbReference type="ARBA" id="ARBA00022553"/>
    </source>
</evidence>
<evidence type="ECO:0000313" key="5">
    <source>
        <dbReference type="Proteomes" id="UP000285190"/>
    </source>
</evidence>
<dbReference type="AlphaFoldDB" id="A0A418X0Q9"/>
<evidence type="ECO:0000259" key="3">
    <source>
        <dbReference type="PROSITE" id="PS50110"/>
    </source>
</evidence>
<dbReference type="Proteomes" id="UP000285190">
    <property type="component" value="Unassembled WGS sequence"/>
</dbReference>
<dbReference type="Pfam" id="PF00072">
    <property type="entry name" value="Response_reg"/>
    <property type="match status" value="1"/>
</dbReference>
<gene>
    <name evidence="4" type="ORF">D3870_08680</name>
</gene>
<dbReference type="EMBL" id="QYUN01000002">
    <property type="protein sequence ID" value="RJG06074.1"/>
    <property type="molecule type" value="Genomic_DNA"/>
</dbReference>
<dbReference type="SMART" id="SM00448">
    <property type="entry name" value="REC"/>
    <property type="match status" value="1"/>
</dbReference>